<dbReference type="Gene3D" id="3.90.550.10">
    <property type="entry name" value="Spore Coat Polysaccharide Biosynthesis Protein SpsA, Chain A"/>
    <property type="match status" value="1"/>
</dbReference>
<accession>A0ABQ3D948</accession>
<keyword evidence="3" id="KW-0808">Transferase</keyword>
<feature type="transmembrane region" description="Helical" evidence="1">
    <location>
        <begin position="234"/>
        <end position="259"/>
    </location>
</feature>
<dbReference type="GO" id="GO:0016740">
    <property type="term" value="F:transferase activity"/>
    <property type="evidence" value="ECO:0007669"/>
    <property type="project" value="UniProtKB-KW"/>
</dbReference>
<dbReference type="InterPro" id="IPR050256">
    <property type="entry name" value="Glycosyltransferase_2"/>
</dbReference>
<protein>
    <submittedName>
        <fullName evidence="3">Glycosyl transferase</fullName>
    </submittedName>
</protein>
<proteinExistence type="predicted"/>
<keyword evidence="4" id="KW-1185">Reference proteome</keyword>
<evidence type="ECO:0000256" key="1">
    <source>
        <dbReference type="SAM" id="Phobius"/>
    </source>
</evidence>
<keyword evidence="1" id="KW-1133">Transmembrane helix</keyword>
<evidence type="ECO:0000313" key="4">
    <source>
        <dbReference type="Proteomes" id="UP000634455"/>
    </source>
</evidence>
<dbReference type="PANTHER" id="PTHR48090">
    <property type="entry name" value="UNDECAPRENYL-PHOSPHATE 4-DEOXY-4-FORMAMIDO-L-ARABINOSE TRANSFERASE-RELATED"/>
    <property type="match status" value="1"/>
</dbReference>
<dbReference type="Proteomes" id="UP000634455">
    <property type="component" value="Unassembled WGS sequence"/>
</dbReference>
<evidence type="ECO:0000259" key="2">
    <source>
        <dbReference type="Pfam" id="PF00535"/>
    </source>
</evidence>
<sequence length="314" mass="34487">MKLIVQIPCFNEAGTITDVVKAIPRKIQGFSKVEVLVVDDGSTDATVQVALDAGADHIIVNKKNQGLARSFQNGINACLELGADVIVNTDGDHQYPSQLIPLLTAPILAQEADIVVGDRDPGSNPEFSLLKRKLQRFGTWVVKKFSGIEISDAVSGFRAYSRDAAQKTFVFTSFSYTTETLISAGRRGLKVLSIPVETNAETRPSRLASSMIKFLSRQATTILRSYVMYSPLRAFGFVGLTLIVFGLWPIIRFLFFYVMGQGEGHIQSLVLGSTVFILGFITLVIAVLSDTIATNRRLLEIALDRLAQLENRKE</sequence>
<dbReference type="PANTHER" id="PTHR48090:SF7">
    <property type="entry name" value="RFBJ PROTEIN"/>
    <property type="match status" value="1"/>
</dbReference>
<reference evidence="4" key="1">
    <citation type="journal article" date="2019" name="Int. J. Syst. Evol. Microbiol.">
        <title>The Global Catalogue of Microorganisms (GCM) 10K type strain sequencing project: providing services to taxonomists for standard genome sequencing and annotation.</title>
        <authorList>
            <consortium name="The Broad Institute Genomics Platform"/>
            <consortium name="The Broad Institute Genome Sequencing Center for Infectious Disease"/>
            <person name="Wu L."/>
            <person name="Ma J."/>
        </authorList>
    </citation>
    <scope>NUCLEOTIDE SEQUENCE [LARGE SCALE GENOMIC DNA]</scope>
    <source>
        <strain evidence="4">KCTC 32465</strain>
    </source>
</reference>
<dbReference type="Pfam" id="PF00535">
    <property type="entry name" value="Glycos_transf_2"/>
    <property type="match status" value="1"/>
</dbReference>
<evidence type="ECO:0000313" key="3">
    <source>
        <dbReference type="EMBL" id="GHA62694.1"/>
    </source>
</evidence>
<dbReference type="EMBL" id="BMZF01000015">
    <property type="protein sequence ID" value="GHA62694.1"/>
    <property type="molecule type" value="Genomic_DNA"/>
</dbReference>
<organism evidence="3 4">
    <name type="scientific">Paramylibacter ulvae</name>
    <dbReference type="NCBI Taxonomy" id="1651968"/>
    <lineage>
        <taxon>Bacteria</taxon>
        <taxon>Pseudomonadati</taxon>
        <taxon>Pseudomonadota</taxon>
        <taxon>Alphaproteobacteria</taxon>
        <taxon>Rhodobacterales</taxon>
        <taxon>Paracoccaceae</taxon>
        <taxon>Paramylibacter</taxon>
    </lineage>
</organism>
<keyword evidence="1" id="KW-0472">Membrane</keyword>
<feature type="transmembrane region" description="Helical" evidence="1">
    <location>
        <begin position="265"/>
        <end position="288"/>
    </location>
</feature>
<dbReference type="CDD" id="cd04179">
    <property type="entry name" value="DPM_DPG-synthase_like"/>
    <property type="match status" value="1"/>
</dbReference>
<feature type="domain" description="Glycosyltransferase 2-like" evidence="2">
    <location>
        <begin position="6"/>
        <end position="168"/>
    </location>
</feature>
<dbReference type="RefSeq" id="WP_189641574.1">
    <property type="nucleotide sequence ID" value="NZ_BMZF01000015.1"/>
</dbReference>
<dbReference type="InterPro" id="IPR001173">
    <property type="entry name" value="Glyco_trans_2-like"/>
</dbReference>
<comment type="caution">
    <text evidence="3">The sequence shown here is derived from an EMBL/GenBank/DDBJ whole genome shotgun (WGS) entry which is preliminary data.</text>
</comment>
<dbReference type="SUPFAM" id="SSF53448">
    <property type="entry name" value="Nucleotide-diphospho-sugar transferases"/>
    <property type="match status" value="1"/>
</dbReference>
<gene>
    <name evidence="3" type="ORF">GCM10008927_30160</name>
</gene>
<dbReference type="InterPro" id="IPR029044">
    <property type="entry name" value="Nucleotide-diphossugar_trans"/>
</dbReference>
<name>A0ABQ3D948_9RHOB</name>
<keyword evidence="1" id="KW-0812">Transmembrane</keyword>